<comment type="caution">
    <text evidence="2">The sequence shown here is derived from an EMBL/GenBank/DDBJ whole genome shotgun (WGS) entry which is preliminary data.</text>
</comment>
<keyword evidence="3" id="KW-1185">Reference proteome</keyword>
<dbReference type="GO" id="GO:0032787">
    <property type="term" value="P:monocarboxylic acid metabolic process"/>
    <property type="evidence" value="ECO:0007669"/>
    <property type="project" value="UniProtKB-ARBA"/>
</dbReference>
<dbReference type="PANTHER" id="PTHR42879:SF2">
    <property type="entry name" value="3-OXOACYL-[ACYL-CARRIER-PROTEIN] REDUCTASE FABG"/>
    <property type="match status" value="1"/>
</dbReference>
<dbReference type="InterPro" id="IPR020904">
    <property type="entry name" value="Sc_DH/Rdtase_CS"/>
</dbReference>
<dbReference type="AlphaFoldDB" id="A0A6M0QWL8"/>
<organism evidence="2 3">
    <name type="scientific">Tabrizicola oligotrophica</name>
    <dbReference type="NCBI Taxonomy" id="2710650"/>
    <lineage>
        <taxon>Bacteria</taxon>
        <taxon>Pseudomonadati</taxon>
        <taxon>Pseudomonadota</taxon>
        <taxon>Alphaproteobacteria</taxon>
        <taxon>Rhodobacterales</taxon>
        <taxon>Paracoccaceae</taxon>
        <taxon>Tabrizicola</taxon>
    </lineage>
</organism>
<dbReference type="Proteomes" id="UP000477782">
    <property type="component" value="Unassembled WGS sequence"/>
</dbReference>
<dbReference type="Pfam" id="PF13561">
    <property type="entry name" value="adh_short_C2"/>
    <property type="match status" value="1"/>
</dbReference>
<comment type="similarity">
    <text evidence="1">Belongs to the short-chain dehydrogenases/reductases (SDR) family.</text>
</comment>
<accession>A0A6M0QWL8</accession>
<protein>
    <submittedName>
        <fullName evidence="2">SDR family oxidoreductase</fullName>
    </submittedName>
</protein>
<proteinExistence type="inferred from homology"/>
<dbReference type="EMBL" id="JAAIVJ010000014">
    <property type="protein sequence ID" value="NEY91830.1"/>
    <property type="molecule type" value="Genomic_DNA"/>
</dbReference>
<dbReference type="PANTHER" id="PTHR42879">
    <property type="entry name" value="3-OXOACYL-(ACYL-CARRIER-PROTEIN) REDUCTASE"/>
    <property type="match status" value="1"/>
</dbReference>
<evidence type="ECO:0000313" key="3">
    <source>
        <dbReference type="Proteomes" id="UP000477782"/>
    </source>
</evidence>
<name>A0A6M0QWL8_9RHOB</name>
<dbReference type="PROSITE" id="PS00061">
    <property type="entry name" value="ADH_SHORT"/>
    <property type="match status" value="1"/>
</dbReference>
<dbReference type="Gene3D" id="3.40.50.720">
    <property type="entry name" value="NAD(P)-binding Rossmann-like Domain"/>
    <property type="match status" value="1"/>
</dbReference>
<dbReference type="PRINTS" id="PR00080">
    <property type="entry name" value="SDRFAMILY"/>
</dbReference>
<sequence length="261" mass="27753">MNGSLHLRQSGPKAPGALSGLRVLFTGAAGGLGHGTTLALLASGAEVFSIDRDHAHNESLRSEAHAARLHLIERDLTDTDAVRACLRDIVKGGAINVLINNAAIYPTKPFEDFTLEEQRAVQAVNVDAALVCTAEVLPAMRAQNWGRIINVTSITLGGGWENLSPYVQSKGALLGLTRAWAREFGKWGITVNAIAPGAFPTDAERIHPDPEAYNRFVLDHQAVKRRGTPNDIAAAVMFLASDGAGFITGQNIAVDGGWSMN</sequence>
<dbReference type="InterPro" id="IPR002347">
    <property type="entry name" value="SDR_fam"/>
</dbReference>
<evidence type="ECO:0000313" key="2">
    <source>
        <dbReference type="EMBL" id="NEY91830.1"/>
    </source>
</evidence>
<dbReference type="SUPFAM" id="SSF51735">
    <property type="entry name" value="NAD(P)-binding Rossmann-fold domains"/>
    <property type="match status" value="1"/>
</dbReference>
<dbReference type="InterPro" id="IPR050259">
    <property type="entry name" value="SDR"/>
</dbReference>
<dbReference type="FunFam" id="3.40.50.720:FF:000084">
    <property type="entry name" value="Short-chain dehydrogenase reductase"/>
    <property type="match status" value="1"/>
</dbReference>
<reference evidence="2 3" key="1">
    <citation type="submission" date="2020-02" db="EMBL/GenBank/DDBJ databases">
        <authorList>
            <person name="Chen W.-M."/>
        </authorList>
    </citation>
    <scope>NUCLEOTIDE SEQUENCE [LARGE SCALE GENOMIC DNA]</scope>
    <source>
        <strain evidence="2 3">KMS-5</strain>
    </source>
</reference>
<dbReference type="PRINTS" id="PR00081">
    <property type="entry name" value="GDHRDH"/>
</dbReference>
<gene>
    <name evidence="2" type="ORF">G4Z14_16185</name>
</gene>
<dbReference type="CDD" id="cd05233">
    <property type="entry name" value="SDR_c"/>
    <property type="match status" value="1"/>
</dbReference>
<evidence type="ECO:0000256" key="1">
    <source>
        <dbReference type="ARBA" id="ARBA00006484"/>
    </source>
</evidence>
<dbReference type="InterPro" id="IPR036291">
    <property type="entry name" value="NAD(P)-bd_dom_sf"/>
</dbReference>